<dbReference type="GO" id="GO:0006310">
    <property type="term" value="P:DNA recombination"/>
    <property type="evidence" value="ECO:0007669"/>
    <property type="project" value="UniProtKB-KW"/>
</dbReference>
<comment type="caution">
    <text evidence="3">The sequence shown here is derived from an EMBL/GenBank/DDBJ whole genome shotgun (WGS) entry which is preliminary data.</text>
</comment>
<dbReference type="GO" id="GO:0003677">
    <property type="term" value="F:DNA binding"/>
    <property type="evidence" value="ECO:0007669"/>
    <property type="project" value="InterPro"/>
</dbReference>
<feature type="domain" description="Tyr recombinase" evidence="2">
    <location>
        <begin position="1"/>
        <end position="122"/>
    </location>
</feature>
<dbReference type="Pfam" id="PF00589">
    <property type="entry name" value="Phage_integrase"/>
    <property type="match status" value="1"/>
</dbReference>
<proteinExistence type="predicted"/>
<protein>
    <recommendedName>
        <fullName evidence="2">Tyr recombinase domain-containing protein</fullName>
    </recommendedName>
</protein>
<reference evidence="3" key="1">
    <citation type="journal article" date="2020" name="mSystems">
        <title>Genome- and Community-Level Interaction Insights into Carbon Utilization and Element Cycling Functions of Hydrothermarchaeota in Hydrothermal Sediment.</title>
        <authorList>
            <person name="Zhou Z."/>
            <person name="Liu Y."/>
            <person name="Xu W."/>
            <person name="Pan J."/>
            <person name="Luo Z.H."/>
            <person name="Li M."/>
        </authorList>
    </citation>
    <scope>NUCLEOTIDE SEQUENCE [LARGE SCALE GENOMIC DNA]</scope>
    <source>
        <strain evidence="3">SpSt-381</strain>
    </source>
</reference>
<dbReference type="GO" id="GO:0015074">
    <property type="term" value="P:DNA integration"/>
    <property type="evidence" value="ECO:0007669"/>
    <property type="project" value="InterPro"/>
</dbReference>
<evidence type="ECO:0000259" key="2">
    <source>
        <dbReference type="PROSITE" id="PS51898"/>
    </source>
</evidence>
<dbReference type="InterPro" id="IPR013762">
    <property type="entry name" value="Integrase-like_cat_sf"/>
</dbReference>
<gene>
    <name evidence="3" type="ORF">ENR23_03650</name>
</gene>
<evidence type="ECO:0000313" key="3">
    <source>
        <dbReference type="EMBL" id="HGZ42518.1"/>
    </source>
</evidence>
<dbReference type="PROSITE" id="PS51898">
    <property type="entry name" value="TYR_RECOMBINASE"/>
    <property type="match status" value="1"/>
</dbReference>
<dbReference type="EMBL" id="DSQF01000005">
    <property type="protein sequence ID" value="HGZ42518.1"/>
    <property type="molecule type" value="Genomic_DNA"/>
</dbReference>
<dbReference type="AlphaFoldDB" id="A0A832MM46"/>
<dbReference type="InterPro" id="IPR002104">
    <property type="entry name" value="Integrase_catalytic"/>
</dbReference>
<name>A0A832MM46_UNCEI</name>
<keyword evidence="1" id="KW-0233">DNA recombination</keyword>
<organism evidence="3">
    <name type="scientific">Eiseniibacteriota bacterium</name>
    <dbReference type="NCBI Taxonomy" id="2212470"/>
    <lineage>
        <taxon>Bacteria</taxon>
        <taxon>Candidatus Eiseniibacteriota</taxon>
    </lineage>
</organism>
<accession>A0A832MM46</accession>
<dbReference type="Gene3D" id="1.10.443.10">
    <property type="entry name" value="Intergrase catalytic core"/>
    <property type="match status" value="1"/>
</dbReference>
<evidence type="ECO:0000256" key="1">
    <source>
        <dbReference type="ARBA" id="ARBA00023172"/>
    </source>
</evidence>
<dbReference type="SUPFAM" id="SSF56349">
    <property type="entry name" value="DNA breaking-rejoining enzymes"/>
    <property type="match status" value="1"/>
</dbReference>
<sequence length="130" mass="14541">MPAVHEIPGTPVREDWGVGHAHDTQSTKVWRAPLPPDLLAELKNRVGKLNSFPVSDHVNRAVRLRSGVERFHAHQCRHTFACRWLERGGSLAALQQILGHSTIVTTQRYARISDDLVKAEADRINARTAP</sequence>
<dbReference type="InterPro" id="IPR011010">
    <property type="entry name" value="DNA_brk_join_enz"/>
</dbReference>